<evidence type="ECO:0000313" key="3">
    <source>
        <dbReference type="EMBL" id="KDR22831.1"/>
    </source>
</evidence>
<feature type="compositionally biased region" description="Low complexity" evidence="1">
    <location>
        <begin position="291"/>
        <end position="310"/>
    </location>
</feature>
<dbReference type="OMA" id="CEHINET"/>
<feature type="chain" id="PRO_5001645121" evidence="2">
    <location>
        <begin position="20"/>
        <end position="356"/>
    </location>
</feature>
<reference evidence="3 4" key="1">
    <citation type="journal article" date="2014" name="Nat. Commun.">
        <title>Molecular traces of alternative social organization in a termite genome.</title>
        <authorList>
            <person name="Terrapon N."/>
            <person name="Li C."/>
            <person name="Robertson H.M."/>
            <person name="Ji L."/>
            <person name="Meng X."/>
            <person name="Booth W."/>
            <person name="Chen Z."/>
            <person name="Childers C.P."/>
            <person name="Glastad K.M."/>
            <person name="Gokhale K."/>
            <person name="Gowin J."/>
            <person name="Gronenberg W."/>
            <person name="Hermansen R.A."/>
            <person name="Hu H."/>
            <person name="Hunt B.G."/>
            <person name="Huylmans A.K."/>
            <person name="Khalil S.M."/>
            <person name="Mitchell R.D."/>
            <person name="Munoz-Torres M.C."/>
            <person name="Mustard J.A."/>
            <person name="Pan H."/>
            <person name="Reese J.T."/>
            <person name="Scharf M.E."/>
            <person name="Sun F."/>
            <person name="Vogel H."/>
            <person name="Xiao J."/>
            <person name="Yang W."/>
            <person name="Yang Z."/>
            <person name="Yang Z."/>
            <person name="Zhou J."/>
            <person name="Zhu J."/>
            <person name="Brent C.S."/>
            <person name="Elsik C.G."/>
            <person name="Goodisman M.A."/>
            <person name="Liberles D.A."/>
            <person name="Roe R.M."/>
            <person name="Vargo E.L."/>
            <person name="Vilcinskas A."/>
            <person name="Wang J."/>
            <person name="Bornberg-Bauer E."/>
            <person name="Korb J."/>
            <person name="Zhang G."/>
            <person name="Liebig J."/>
        </authorList>
    </citation>
    <scope>NUCLEOTIDE SEQUENCE [LARGE SCALE GENOMIC DNA]</scope>
    <source>
        <tissue evidence="3">Whole organism</tissue>
    </source>
</reference>
<feature type="region of interest" description="Disordered" evidence="1">
    <location>
        <begin position="291"/>
        <end position="356"/>
    </location>
</feature>
<evidence type="ECO:0000256" key="1">
    <source>
        <dbReference type="SAM" id="MobiDB-lite"/>
    </source>
</evidence>
<feature type="signal peptide" evidence="2">
    <location>
        <begin position="1"/>
        <end position="19"/>
    </location>
</feature>
<proteinExistence type="predicted"/>
<evidence type="ECO:0000313" key="4">
    <source>
        <dbReference type="Proteomes" id="UP000027135"/>
    </source>
</evidence>
<dbReference type="AlphaFoldDB" id="A0A067RG28"/>
<dbReference type="EMBL" id="KK852484">
    <property type="protein sequence ID" value="KDR22831.1"/>
    <property type="molecule type" value="Genomic_DNA"/>
</dbReference>
<accession>A0A067RG28</accession>
<keyword evidence="2" id="KW-0732">Signal</keyword>
<feature type="compositionally biased region" description="Polar residues" evidence="1">
    <location>
        <begin position="311"/>
        <end position="320"/>
    </location>
</feature>
<dbReference type="InParanoid" id="A0A067RG28"/>
<dbReference type="Proteomes" id="UP000027135">
    <property type="component" value="Unassembled WGS sequence"/>
</dbReference>
<protein>
    <submittedName>
        <fullName evidence="3">Uncharacterized protein</fullName>
    </submittedName>
</protein>
<dbReference type="STRING" id="136037.A0A067RG28"/>
<gene>
    <name evidence="3" type="ORF">L798_13083</name>
</gene>
<name>A0A067RG28_ZOONE</name>
<sequence length="356" mass="34725">MKLLIVLGLSALIATHVLADALANTKKQLDHATAKKDKRTTVSTYGYGGGSGQHGSAGLGYAPTFSGLNFGHFPGVGLSSGFGHGGLSLGGGGLGHALLLQEGHGLSGLNFGGHGLGQPLLLQGSHGFPSYGGISGLSLGGGHATVSAPIAIAPILAQNSAKLGPVTFGIGTGGYSVGSSTPFGHNGGSLSYSSPSISSGYSAQIPLGLSASSGSSSYSSPAVSQSASSLGGYNAPSSTYSAPSTSYSYNAPSTLGTYGSAASYSTPSSSLGSYSSGANYAAPSVSQGSGYSYSAPSSSHDSTSSYTAPSRSQSAYTLAPSSYSSAGSSGHPSIASSYSSGGYSGTSGSYGKEYLQ</sequence>
<keyword evidence="4" id="KW-1185">Reference proteome</keyword>
<feature type="compositionally biased region" description="Low complexity" evidence="1">
    <location>
        <begin position="321"/>
        <end position="356"/>
    </location>
</feature>
<organism evidence="3 4">
    <name type="scientific">Zootermopsis nevadensis</name>
    <name type="common">Dampwood termite</name>
    <dbReference type="NCBI Taxonomy" id="136037"/>
    <lineage>
        <taxon>Eukaryota</taxon>
        <taxon>Metazoa</taxon>
        <taxon>Ecdysozoa</taxon>
        <taxon>Arthropoda</taxon>
        <taxon>Hexapoda</taxon>
        <taxon>Insecta</taxon>
        <taxon>Pterygota</taxon>
        <taxon>Neoptera</taxon>
        <taxon>Polyneoptera</taxon>
        <taxon>Dictyoptera</taxon>
        <taxon>Blattodea</taxon>
        <taxon>Blattoidea</taxon>
        <taxon>Termitoidae</taxon>
        <taxon>Termopsidae</taxon>
        <taxon>Zootermopsis</taxon>
    </lineage>
</organism>
<evidence type="ECO:0000256" key="2">
    <source>
        <dbReference type="SAM" id="SignalP"/>
    </source>
</evidence>